<reference evidence="2" key="1">
    <citation type="submission" date="2022-11" db="UniProtKB">
        <authorList>
            <consortium name="WormBaseParasite"/>
        </authorList>
    </citation>
    <scope>IDENTIFICATION</scope>
</reference>
<dbReference type="AlphaFoldDB" id="A0A914ZPL0"/>
<evidence type="ECO:0000313" key="2">
    <source>
        <dbReference type="WBParaSite" id="PgB08_g038_t01"/>
    </source>
</evidence>
<organism evidence="1 2">
    <name type="scientific">Parascaris univalens</name>
    <name type="common">Nematode worm</name>
    <dbReference type="NCBI Taxonomy" id="6257"/>
    <lineage>
        <taxon>Eukaryota</taxon>
        <taxon>Metazoa</taxon>
        <taxon>Ecdysozoa</taxon>
        <taxon>Nematoda</taxon>
        <taxon>Chromadorea</taxon>
        <taxon>Rhabditida</taxon>
        <taxon>Spirurina</taxon>
        <taxon>Ascaridomorpha</taxon>
        <taxon>Ascaridoidea</taxon>
        <taxon>Ascarididae</taxon>
        <taxon>Parascaris</taxon>
    </lineage>
</organism>
<proteinExistence type="predicted"/>
<name>A0A914ZPL0_PARUN</name>
<keyword evidence="1" id="KW-1185">Reference proteome</keyword>
<protein>
    <submittedName>
        <fullName evidence="2">Uncharacterized protein</fullName>
    </submittedName>
</protein>
<dbReference type="Proteomes" id="UP000887569">
    <property type="component" value="Unplaced"/>
</dbReference>
<evidence type="ECO:0000313" key="1">
    <source>
        <dbReference type="Proteomes" id="UP000887569"/>
    </source>
</evidence>
<dbReference type="WBParaSite" id="PgB08_g038_t01">
    <property type="protein sequence ID" value="PgB08_g038_t01"/>
    <property type="gene ID" value="PgB08_g038"/>
</dbReference>
<accession>A0A914ZPL0</accession>
<sequence length="124" mass="13902">VVLMNEANGVVFKKDSSGSASANDNNVDISSFKWPPFTEADYSGMISVVIDLSETPNAHKCLKTLNFEVDNGVNKAVMHFNENSVLIRNDDGSLVIFLCRFSVEFERKTLHEAFEGANDWMCRY</sequence>